<dbReference type="Proteomes" id="UP000297245">
    <property type="component" value="Unassembled WGS sequence"/>
</dbReference>
<dbReference type="EMBL" id="ML179702">
    <property type="protein sequence ID" value="THU82870.1"/>
    <property type="molecule type" value="Genomic_DNA"/>
</dbReference>
<accession>A0A4S8L3B4</accession>
<evidence type="ECO:0000313" key="1">
    <source>
        <dbReference type="EMBL" id="THU82870.1"/>
    </source>
</evidence>
<proteinExistence type="predicted"/>
<reference evidence="1 2" key="1">
    <citation type="journal article" date="2019" name="Nat. Ecol. Evol.">
        <title>Megaphylogeny resolves global patterns of mushroom evolution.</title>
        <authorList>
            <person name="Varga T."/>
            <person name="Krizsan K."/>
            <person name="Foldi C."/>
            <person name="Dima B."/>
            <person name="Sanchez-Garcia M."/>
            <person name="Sanchez-Ramirez S."/>
            <person name="Szollosi G.J."/>
            <person name="Szarkandi J.G."/>
            <person name="Papp V."/>
            <person name="Albert L."/>
            <person name="Andreopoulos W."/>
            <person name="Angelini C."/>
            <person name="Antonin V."/>
            <person name="Barry K.W."/>
            <person name="Bougher N.L."/>
            <person name="Buchanan P."/>
            <person name="Buyck B."/>
            <person name="Bense V."/>
            <person name="Catcheside P."/>
            <person name="Chovatia M."/>
            <person name="Cooper J."/>
            <person name="Damon W."/>
            <person name="Desjardin D."/>
            <person name="Finy P."/>
            <person name="Geml J."/>
            <person name="Haridas S."/>
            <person name="Hughes K."/>
            <person name="Justo A."/>
            <person name="Karasinski D."/>
            <person name="Kautmanova I."/>
            <person name="Kiss B."/>
            <person name="Kocsube S."/>
            <person name="Kotiranta H."/>
            <person name="LaButti K.M."/>
            <person name="Lechner B.E."/>
            <person name="Liimatainen K."/>
            <person name="Lipzen A."/>
            <person name="Lukacs Z."/>
            <person name="Mihaltcheva S."/>
            <person name="Morgado L.N."/>
            <person name="Niskanen T."/>
            <person name="Noordeloos M.E."/>
            <person name="Ohm R.A."/>
            <person name="Ortiz-Santana B."/>
            <person name="Ovrebo C."/>
            <person name="Racz N."/>
            <person name="Riley R."/>
            <person name="Savchenko A."/>
            <person name="Shiryaev A."/>
            <person name="Soop K."/>
            <person name="Spirin V."/>
            <person name="Szebenyi C."/>
            <person name="Tomsovsky M."/>
            <person name="Tulloss R.E."/>
            <person name="Uehling J."/>
            <person name="Grigoriev I.V."/>
            <person name="Vagvolgyi C."/>
            <person name="Papp T."/>
            <person name="Martin F.M."/>
            <person name="Miettinen O."/>
            <person name="Hibbett D.S."/>
            <person name="Nagy L.G."/>
        </authorList>
    </citation>
    <scope>NUCLEOTIDE SEQUENCE [LARGE SCALE GENOMIC DNA]</scope>
    <source>
        <strain evidence="1 2">CBS 962.96</strain>
    </source>
</reference>
<dbReference type="AlphaFoldDB" id="A0A4S8L3B4"/>
<organism evidence="1 2">
    <name type="scientific">Dendrothele bispora (strain CBS 962.96)</name>
    <dbReference type="NCBI Taxonomy" id="1314807"/>
    <lineage>
        <taxon>Eukaryota</taxon>
        <taxon>Fungi</taxon>
        <taxon>Dikarya</taxon>
        <taxon>Basidiomycota</taxon>
        <taxon>Agaricomycotina</taxon>
        <taxon>Agaricomycetes</taxon>
        <taxon>Agaricomycetidae</taxon>
        <taxon>Agaricales</taxon>
        <taxon>Agaricales incertae sedis</taxon>
        <taxon>Dendrothele</taxon>
    </lineage>
</organism>
<keyword evidence="2" id="KW-1185">Reference proteome</keyword>
<sequence>MSFCGSRKRGIDKTDEKKWKGCRMEGGGEEENNVVIPAVTLGLLASDDQIPGSIYINLTLTSFYVELKNLPSRRSSTSRATTGQVRAIGTPILIDLAEPPFVRKIHRPDEAPLLVVMTEPVQPAPENHCSVADIAGDAKARALLKEEENSCRDIRELHWQNHITSIGVSVLLASYVKVNFKDNLAKLLVKYLMYKIQAA</sequence>
<name>A0A4S8L3B4_DENBC</name>
<gene>
    <name evidence="1" type="ORF">K435DRAFT_807948</name>
</gene>
<protein>
    <submittedName>
        <fullName evidence="1">Uncharacterized protein</fullName>
    </submittedName>
</protein>
<evidence type="ECO:0000313" key="2">
    <source>
        <dbReference type="Proteomes" id="UP000297245"/>
    </source>
</evidence>